<feature type="domain" description="DUF4126" evidence="2">
    <location>
        <begin position="4"/>
        <end position="171"/>
    </location>
</feature>
<keyword evidence="1" id="KW-1133">Transmembrane helix</keyword>
<feature type="transmembrane region" description="Helical" evidence="1">
    <location>
        <begin position="6"/>
        <end position="27"/>
    </location>
</feature>
<dbReference type="RefSeq" id="WP_191279186.1">
    <property type="nucleotide sequence ID" value="NZ_BNAD01000004.1"/>
</dbReference>
<proteinExistence type="predicted"/>
<dbReference type="EMBL" id="BNAD01000004">
    <property type="protein sequence ID" value="GHE17233.1"/>
    <property type="molecule type" value="Genomic_DNA"/>
</dbReference>
<dbReference type="Proteomes" id="UP000597341">
    <property type="component" value="Unassembled WGS sequence"/>
</dbReference>
<keyword evidence="1" id="KW-0472">Membrane</keyword>
<reference evidence="4" key="1">
    <citation type="journal article" date="2019" name="Int. J. Syst. Evol. Microbiol.">
        <title>The Global Catalogue of Microorganisms (GCM) 10K type strain sequencing project: providing services to taxonomists for standard genome sequencing and annotation.</title>
        <authorList>
            <consortium name="The Broad Institute Genomics Platform"/>
            <consortium name="The Broad Institute Genome Sequencing Center for Infectious Disease"/>
            <person name="Wu L."/>
            <person name="Ma J."/>
        </authorList>
    </citation>
    <scope>NUCLEOTIDE SEQUENCE [LARGE SCALE GENOMIC DNA]</scope>
    <source>
        <strain evidence="4">CGMCC 1.12791</strain>
    </source>
</reference>
<evidence type="ECO:0000259" key="2">
    <source>
        <dbReference type="Pfam" id="PF13548"/>
    </source>
</evidence>
<dbReference type="InterPro" id="IPR025196">
    <property type="entry name" value="DUF4126"/>
</dbReference>
<evidence type="ECO:0000313" key="4">
    <source>
        <dbReference type="Proteomes" id="UP000597341"/>
    </source>
</evidence>
<gene>
    <name evidence="3" type="ORF">GCM10011376_18430</name>
</gene>
<evidence type="ECO:0000256" key="1">
    <source>
        <dbReference type="SAM" id="Phobius"/>
    </source>
</evidence>
<organism evidence="3 4">
    <name type="scientific">Nocardioides flavus</name>
    <name type="common">ex Wang et al. 2016</name>
    <dbReference type="NCBI Taxonomy" id="2058780"/>
    <lineage>
        <taxon>Bacteria</taxon>
        <taxon>Bacillati</taxon>
        <taxon>Actinomycetota</taxon>
        <taxon>Actinomycetes</taxon>
        <taxon>Propionibacteriales</taxon>
        <taxon>Nocardioidaceae</taxon>
        <taxon>Nocardioides</taxon>
    </lineage>
</organism>
<evidence type="ECO:0000313" key="3">
    <source>
        <dbReference type="EMBL" id="GHE17233.1"/>
    </source>
</evidence>
<accession>A0ABQ3HHV0</accession>
<feature type="transmembrane region" description="Helical" evidence="1">
    <location>
        <begin position="130"/>
        <end position="151"/>
    </location>
</feature>
<feature type="transmembrane region" description="Helical" evidence="1">
    <location>
        <begin position="157"/>
        <end position="179"/>
    </location>
</feature>
<protein>
    <recommendedName>
        <fullName evidence="2">DUF4126 domain-containing protein</fullName>
    </recommendedName>
</protein>
<keyword evidence="1" id="KW-0812">Transmembrane</keyword>
<sequence>MDALALTFSSGWASGINAYLVVLVLGISDRLGSFAEIPDALGRWDVLAAAGFLYAMEFIADKVPFIDSTWDAISTAIRPTAGAVIGVLLAGDASTLDQAVLGVVGGGTALLSHLVKASSRLAINASPEPVTNVVASLTEDAVVLVVVWFAIEHPRTAAAVAGVLLLLGLVAVVLLARLVRRGWRRWKKAEPVHRVA</sequence>
<name>A0ABQ3HHV0_9ACTN</name>
<keyword evidence="4" id="KW-1185">Reference proteome</keyword>
<dbReference type="Pfam" id="PF13548">
    <property type="entry name" value="DUF4126"/>
    <property type="match status" value="1"/>
</dbReference>
<comment type="caution">
    <text evidence="3">The sequence shown here is derived from an EMBL/GenBank/DDBJ whole genome shotgun (WGS) entry which is preliminary data.</text>
</comment>